<organism evidence="2 3">
    <name type="scientific">Verticillium longisporum</name>
    <name type="common">Verticillium dahliae var. longisporum</name>
    <dbReference type="NCBI Taxonomy" id="100787"/>
    <lineage>
        <taxon>Eukaryota</taxon>
        <taxon>Fungi</taxon>
        <taxon>Dikarya</taxon>
        <taxon>Ascomycota</taxon>
        <taxon>Pezizomycotina</taxon>
        <taxon>Sordariomycetes</taxon>
        <taxon>Hypocreomycetidae</taxon>
        <taxon>Glomerellales</taxon>
        <taxon>Plectosphaerellaceae</taxon>
        <taxon>Verticillium</taxon>
    </lineage>
</organism>
<feature type="compositionally biased region" description="Polar residues" evidence="1">
    <location>
        <begin position="123"/>
        <end position="132"/>
    </location>
</feature>
<proteinExistence type="predicted"/>
<reference evidence="2" key="1">
    <citation type="journal article" date="2021" name="Mol. Plant Pathol.">
        <title>A 20-kb lineage-specific genomic region tames virulence in pathogenic amphidiploid Verticillium longisporum.</title>
        <authorList>
            <person name="Harting R."/>
            <person name="Starke J."/>
            <person name="Kusch H."/>
            <person name="Poggeler S."/>
            <person name="Maurus I."/>
            <person name="Schluter R."/>
            <person name="Landesfeind M."/>
            <person name="Bulla I."/>
            <person name="Nowrousian M."/>
            <person name="de Jonge R."/>
            <person name="Stahlhut G."/>
            <person name="Hoff K.J."/>
            <person name="Asshauer K.P."/>
            <person name="Thurmer A."/>
            <person name="Stanke M."/>
            <person name="Daniel R."/>
            <person name="Morgenstern B."/>
            <person name="Thomma B.P.H.J."/>
            <person name="Kronstad J.W."/>
            <person name="Braus-Stromeyer S.A."/>
            <person name="Braus G.H."/>
        </authorList>
    </citation>
    <scope>NUCLEOTIDE SEQUENCE</scope>
    <source>
        <strain evidence="2">Vl32</strain>
    </source>
</reference>
<evidence type="ECO:0000313" key="3">
    <source>
        <dbReference type="Proteomes" id="UP000689129"/>
    </source>
</evidence>
<feature type="compositionally biased region" description="Polar residues" evidence="1">
    <location>
        <begin position="1"/>
        <end position="20"/>
    </location>
</feature>
<dbReference type="AlphaFoldDB" id="A0A8I2ZPE0"/>
<evidence type="ECO:0000313" key="2">
    <source>
        <dbReference type="EMBL" id="KAG7134757.1"/>
    </source>
</evidence>
<dbReference type="OrthoDB" id="5429820at2759"/>
<gene>
    <name evidence="2" type="ORF">HYQ45_007354</name>
</gene>
<dbReference type="Proteomes" id="UP000689129">
    <property type="component" value="Unassembled WGS sequence"/>
</dbReference>
<dbReference type="EMBL" id="JAEMWZ010000130">
    <property type="protein sequence ID" value="KAG7134757.1"/>
    <property type="molecule type" value="Genomic_DNA"/>
</dbReference>
<feature type="compositionally biased region" description="Basic and acidic residues" evidence="1">
    <location>
        <begin position="27"/>
        <end position="37"/>
    </location>
</feature>
<accession>A0A8I2ZPE0</accession>
<evidence type="ECO:0000256" key="1">
    <source>
        <dbReference type="SAM" id="MobiDB-lite"/>
    </source>
</evidence>
<name>A0A8I2ZPE0_VERLO</name>
<protein>
    <submittedName>
        <fullName evidence="2">Uncharacterized protein</fullName>
    </submittedName>
</protein>
<comment type="caution">
    <text evidence="2">The sequence shown here is derived from an EMBL/GenBank/DDBJ whole genome shotgun (WGS) entry which is preliminary data.</text>
</comment>
<sequence>MTLSGTKWTGKTRFASSATSKPLLPVTERKSQEEKNTSRRARGRGSDDKVDIAPDGGSAGRDGRQFTVANVGNNGRIYLRPSVRPAHQRYPQPNFVFPMTPPGTAGLDTLAGKPQFDDGVEPMTTTNNSQSPPDRPPTRAF</sequence>
<feature type="region of interest" description="Disordered" evidence="1">
    <location>
        <begin position="1"/>
        <end position="141"/>
    </location>
</feature>